<feature type="signal peptide" evidence="3">
    <location>
        <begin position="1"/>
        <end position="30"/>
    </location>
</feature>
<dbReference type="InterPro" id="IPR050330">
    <property type="entry name" value="Bact_OuterMem_StrucFunc"/>
</dbReference>
<feature type="chain" id="PRO_5046953835" evidence="3">
    <location>
        <begin position="31"/>
        <end position="303"/>
    </location>
</feature>
<evidence type="ECO:0000256" key="1">
    <source>
        <dbReference type="PROSITE-ProRule" id="PRU00473"/>
    </source>
</evidence>
<sequence>MTTQRAATHRARVLAVVVASAVLASGAGTAAAMRWRAPAMIAQLQEQTQAALVTVGGRGVVARFTDAAGQATRHPLLLGGAGLSNARRVAVAGAVAAVPGMGGVHWAPRAGVVAAENADPLRACQAQVEGLLKTRSIRFAEASAAIDPGSHGLIAEVANGLRPCGGAIIAVIGHTDAKGDEAANLTLSRERALAVRNALGRQGIDLAQIRAKGLGSARPVPGLAADDPANRRIEFALIAPVSPQPTVIDTPDPAGSPDSPGQSMPLWLEIAVLLGLTYGLGISIGYGVWGGRLRAGEQVSAQD</sequence>
<keyword evidence="1 2" id="KW-0472">Membrane</keyword>
<keyword evidence="2" id="KW-0812">Transmembrane</keyword>
<dbReference type="SUPFAM" id="SSF103088">
    <property type="entry name" value="OmpA-like"/>
    <property type="match status" value="1"/>
</dbReference>
<feature type="transmembrane region" description="Helical" evidence="2">
    <location>
        <begin position="266"/>
        <end position="289"/>
    </location>
</feature>
<protein>
    <submittedName>
        <fullName evidence="5">OmpA family protein</fullName>
    </submittedName>
</protein>
<evidence type="ECO:0000313" key="6">
    <source>
        <dbReference type="Proteomes" id="UP000753724"/>
    </source>
</evidence>
<dbReference type="InterPro" id="IPR006665">
    <property type="entry name" value="OmpA-like"/>
</dbReference>
<keyword evidence="2" id="KW-1133">Transmembrane helix</keyword>
<dbReference type="PANTHER" id="PTHR30329:SF21">
    <property type="entry name" value="LIPOPROTEIN YIAD-RELATED"/>
    <property type="match status" value="1"/>
</dbReference>
<keyword evidence="6" id="KW-1185">Reference proteome</keyword>
<evidence type="ECO:0000256" key="2">
    <source>
        <dbReference type="SAM" id="Phobius"/>
    </source>
</evidence>
<dbReference type="Pfam" id="PF00691">
    <property type="entry name" value="OmpA"/>
    <property type="match status" value="1"/>
</dbReference>
<dbReference type="InterPro" id="IPR036737">
    <property type="entry name" value="OmpA-like_sf"/>
</dbReference>
<evidence type="ECO:0000256" key="3">
    <source>
        <dbReference type="SAM" id="SignalP"/>
    </source>
</evidence>
<evidence type="ECO:0000259" key="4">
    <source>
        <dbReference type="PROSITE" id="PS51123"/>
    </source>
</evidence>
<organism evidence="5 6">
    <name type="scientific">Novosphingobium ovatum</name>
    <dbReference type="NCBI Taxonomy" id="1908523"/>
    <lineage>
        <taxon>Bacteria</taxon>
        <taxon>Pseudomonadati</taxon>
        <taxon>Pseudomonadota</taxon>
        <taxon>Alphaproteobacteria</taxon>
        <taxon>Sphingomonadales</taxon>
        <taxon>Sphingomonadaceae</taxon>
        <taxon>Novosphingobium</taxon>
    </lineage>
</organism>
<dbReference type="PROSITE" id="PS51123">
    <property type="entry name" value="OMPA_2"/>
    <property type="match status" value="1"/>
</dbReference>
<dbReference type="Proteomes" id="UP000753724">
    <property type="component" value="Unassembled WGS sequence"/>
</dbReference>
<accession>A0ABW9XFY8</accession>
<evidence type="ECO:0000313" key="5">
    <source>
        <dbReference type="EMBL" id="NBC37462.1"/>
    </source>
</evidence>
<dbReference type="CDD" id="cd07185">
    <property type="entry name" value="OmpA_C-like"/>
    <property type="match status" value="1"/>
</dbReference>
<proteinExistence type="predicted"/>
<dbReference type="Gene3D" id="3.30.1330.60">
    <property type="entry name" value="OmpA-like domain"/>
    <property type="match status" value="1"/>
</dbReference>
<keyword evidence="3" id="KW-0732">Signal</keyword>
<dbReference type="PANTHER" id="PTHR30329">
    <property type="entry name" value="STATOR ELEMENT OF FLAGELLAR MOTOR COMPLEX"/>
    <property type="match status" value="1"/>
</dbReference>
<gene>
    <name evidence="5" type="ORF">GTZ99_12980</name>
</gene>
<dbReference type="EMBL" id="JAAAPO010000005">
    <property type="protein sequence ID" value="NBC37462.1"/>
    <property type="molecule type" value="Genomic_DNA"/>
</dbReference>
<comment type="caution">
    <text evidence="5">The sequence shown here is derived from an EMBL/GenBank/DDBJ whole genome shotgun (WGS) entry which is preliminary data.</text>
</comment>
<reference evidence="6" key="1">
    <citation type="submission" date="2020-01" db="EMBL/GenBank/DDBJ databases">
        <title>Sphingomonas sp. strain CSW-10.</title>
        <authorList>
            <person name="Chen W.-M."/>
        </authorList>
    </citation>
    <scope>NUCLEOTIDE SEQUENCE [LARGE SCALE GENOMIC DNA]</scope>
    <source>
        <strain evidence="6">FSY-8</strain>
    </source>
</reference>
<feature type="domain" description="OmpA-like" evidence="4">
    <location>
        <begin position="126"/>
        <end position="241"/>
    </location>
</feature>
<dbReference type="RefSeq" id="WP_161719551.1">
    <property type="nucleotide sequence ID" value="NZ_JAAAPO010000005.1"/>
</dbReference>
<name>A0ABW9XFY8_9SPHN</name>